<gene>
    <name evidence="5" type="ORF">SAMN05444320_101492</name>
</gene>
<evidence type="ECO:0000256" key="1">
    <source>
        <dbReference type="ARBA" id="ARBA00022729"/>
    </source>
</evidence>
<feature type="chain" id="PRO_5039032170" evidence="2">
    <location>
        <begin position="22"/>
        <end position="287"/>
    </location>
</feature>
<dbReference type="CDD" id="cd13530">
    <property type="entry name" value="PBP2_peptides_like"/>
    <property type="match status" value="1"/>
</dbReference>
<dbReference type="Gene3D" id="3.40.190.10">
    <property type="entry name" value="Periplasmic binding protein-like II"/>
    <property type="match status" value="2"/>
</dbReference>
<evidence type="ECO:0000259" key="4">
    <source>
        <dbReference type="SMART" id="SM00079"/>
    </source>
</evidence>
<dbReference type="PANTHER" id="PTHR35936:SF19">
    <property type="entry name" value="AMINO-ACID-BINDING PROTEIN YXEM-RELATED"/>
    <property type="match status" value="1"/>
</dbReference>
<feature type="domain" description="Solute-binding protein family 3/N-terminal" evidence="3">
    <location>
        <begin position="51"/>
        <end position="280"/>
    </location>
</feature>
<dbReference type="EMBL" id="FQVN01000001">
    <property type="protein sequence ID" value="SHE58252.1"/>
    <property type="molecule type" value="Genomic_DNA"/>
</dbReference>
<evidence type="ECO:0000256" key="2">
    <source>
        <dbReference type="SAM" id="SignalP"/>
    </source>
</evidence>
<evidence type="ECO:0000313" key="6">
    <source>
        <dbReference type="Proteomes" id="UP000184501"/>
    </source>
</evidence>
<dbReference type="RefSeq" id="WP_073479650.1">
    <property type="nucleotide sequence ID" value="NZ_FQVN01000001.1"/>
</dbReference>
<dbReference type="InterPro" id="IPR001638">
    <property type="entry name" value="Solute-binding_3/MltF_N"/>
</dbReference>
<keyword evidence="1 2" id="KW-0732">Signal</keyword>
<dbReference type="Pfam" id="PF00497">
    <property type="entry name" value="SBP_bac_3"/>
    <property type="match status" value="1"/>
</dbReference>
<proteinExistence type="predicted"/>
<dbReference type="Proteomes" id="UP000184501">
    <property type="component" value="Unassembled WGS sequence"/>
</dbReference>
<dbReference type="PROSITE" id="PS51257">
    <property type="entry name" value="PROKAR_LIPOPROTEIN"/>
    <property type="match status" value="1"/>
</dbReference>
<dbReference type="STRING" id="2017.SAMN05444320_101492"/>
<dbReference type="SUPFAM" id="SSF53850">
    <property type="entry name" value="Periplasmic binding protein-like II"/>
    <property type="match status" value="1"/>
</dbReference>
<dbReference type="SMART" id="SM00079">
    <property type="entry name" value="PBPe"/>
    <property type="match status" value="1"/>
</dbReference>
<reference evidence="5 6" key="1">
    <citation type="submission" date="2016-11" db="EMBL/GenBank/DDBJ databases">
        <authorList>
            <person name="Jaros S."/>
            <person name="Januszkiewicz K."/>
            <person name="Wedrychowicz H."/>
        </authorList>
    </citation>
    <scope>NUCLEOTIDE SEQUENCE [LARGE SCALE GENOMIC DNA]</scope>
    <source>
        <strain evidence="5 6">DSM 44523</strain>
    </source>
</reference>
<sequence>MRAPALLLAATALLAAACAPADQAQSAPSGPAVAGVGDCAKDRLRTREPGRITFATDQPAYAPWFEGDDPANGRGFEAAVAYAAAEKLGYQRGEVSWTRVPFGAAIQPGPKQFDADLNQFSVTEERQRAVDFSTPYYDVRQAVVALRTSPAATAKSVSDLAGLQLGAQVGTTSYQAINDQVRPGQRPAVYNTNEEAKLALGNGQIQALVVDLPTALFITSTELRDAVIVGQLPPSADRPERFGMVLDKGSPLTRCLSAAVDALRAEGKLSTLEHQWLAVAANAPELK</sequence>
<dbReference type="AlphaFoldDB" id="A0A1M4UN89"/>
<dbReference type="PANTHER" id="PTHR35936">
    <property type="entry name" value="MEMBRANE-BOUND LYTIC MUREIN TRANSGLYCOSYLASE F"/>
    <property type="match status" value="1"/>
</dbReference>
<evidence type="ECO:0000259" key="3">
    <source>
        <dbReference type="SMART" id="SM00062"/>
    </source>
</evidence>
<dbReference type="GO" id="GO:0015276">
    <property type="term" value="F:ligand-gated monoatomic ion channel activity"/>
    <property type="evidence" value="ECO:0007669"/>
    <property type="project" value="InterPro"/>
</dbReference>
<evidence type="ECO:0000313" key="5">
    <source>
        <dbReference type="EMBL" id="SHE58252.1"/>
    </source>
</evidence>
<accession>A0A1M4UN89</accession>
<name>A0A1M4UN89_STRHI</name>
<keyword evidence="6" id="KW-1185">Reference proteome</keyword>
<dbReference type="InterPro" id="IPR001320">
    <property type="entry name" value="Iontro_rcpt_C"/>
</dbReference>
<organism evidence="5 6">
    <name type="scientific">Streptoalloteichus hindustanus</name>
    <dbReference type="NCBI Taxonomy" id="2017"/>
    <lineage>
        <taxon>Bacteria</taxon>
        <taxon>Bacillati</taxon>
        <taxon>Actinomycetota</taxon>
        <taxon>Actinomycetes</taxon>
        <taxon>Pseudonocardiales</taxon>
        <taxon>Pseudonocardiaceae</taxon>
        <taxon>Streptoalloteichus</taxon>
    </lineage>
</organism>
<protein>
    <submittedName>
        <fullName evidence="5">Amino acid ABC transporter substrate-binding protein, PAAT family</fullName>
    </submittedName>
</protein>
<feature type="domain" description="Ionotropic glutamate receptor C-terminal" evidence="4">
    <location>
        <begin position="51"/>
        <end position="279"/>
    </location>
</feature>
<dbReference type="GO" id="GO:0016020">
    <property type="term" value="C:membrane"/>
    <property type="evidence" value="ECO:0007669"/>
    <property type="project" value="InterPro"/>
</dbReference>
<dbReference type="OrthoDB" id="8454826at2"/>
<feature type="signal peptide" evidence="2">
    <location>
        <begin position="1"/>
        <end position="21"/>
    </location>
</feature>
<dbReference type="SMART" id="SM00062">
    <property type="entry name" value="PBPb"/>
    <property type="match status" value="1"/>
</dbReference>